<name>A0A6I9VW83_9HYME</name>
<dbReference type="PANTHER" id="PTHR11008:SF41">
    <property type="entry name" value="RE70318P"/>
    <property type="match status" value="1"/>
</dbReference>
<proteinExistence type="predicted"/>
<dbReference type="SMART" id="SM00700">
    <property type="entry name" value="JHBP"/>
    <property type="match status" value="1"/>
</dbReference>
<dbReference type="GeneID" id="105423222"/>
<feature type="chain" id="PRO_5026787213" evidence="1">
    <location>
        <begin position="28"/>
        <end position="252"/>
    </location>
</feature>
<dbReference type="PANTHER" id="PTHR11008">
    <property type="entry name" value="PROTEIN TAKEOUT-LIKE PROTEIN"/>
    <property type="match status" value="1"/>
</dbReference>
<organism evidence="2 3">
    <name type="scientific">Pogonomyrmex barbatus</name>
    <name type="common">red harvester ant</name>
    <dbReference type="NCBI Taxonomy" id="144034"/>
    <lineage>
        <taxon>Eukaryota</taxon>
        <taxon>Metazoa</taxon>
        <taxon>Ecdysozoa</taxon>
        <taxon>Arthropoda</taxon>
        <taxon>Hexapoda</taxon>
        <taxon>Insecta</taxon>
        <taxon>Pterygota</taxon>
        <taxon>Neoptera</taxon>
        <taxon>Endopterygota</taxon>
        <taxon>Hymenoptera</taxon>
        <taxon>Apocrita</taxon>
        <taxon>Aculeata</taxon>
        <taxon>Formicoidea</taxon>
        <taxon>Formicidae</taxon>
        <taxon>Myrmicinae</taxon>
        <taxon>Pogonomyrmex</taxon>
    </lineage>
</organism>
<reference evidence="3" key="1">
    <citation type="submission" date="2025-08" db="UniProtKB">
        <authorList>
            <consortium name="RefSeq"/>
        </authorList>
    </citation>
    <scope>IDENTIFICATION</scope>
</reference>
<dbReference type="Gene3D" id="3.15.10.30">
    <property type="entry name" value="Haemolymph juvenile hormone binding protein"/>
    <property type="match status" value="1"/>
</dbReference>
<dbReference type="InterPro" id="IPR038606">
    <property type="entry name" value="To_sf"/>
</dbReference>
<dbReference type="GO" id="GO:0005615">
    <property type="term" value="C:extracellular space"/>
    <property type="evidence" value="ECO:0007669"/>
    <property type="project" value="TreeGrafter"/>
</dbReference>
<gene>
    <name evidence="3" type="primary">LOC105423222</name>
</gene>
<feature type="signal peptide" evidence="1">
    <location>
        <begin position="1"/>
        <end position="27"/>
    </location>
</feature>
<evidence type="ECO:0000256" key="1">
    <source>
        <dbReference type="SAM" id="SignalP"/>
    </source>
</evidence>
<dbReference type="OrthoDB" id="8185902at2759"/>
<dbReference type="InterPro" id="IPR010562">
    <property type="entry name" value="Haemolymph_juvenile_hormone-bd"/>
</dbReference>
<evidence type="ECO:0000313" key="3">
    <source>
        <dbReference type="RefSeq" id="XP_011631199.1"/>
    </source>
</evidence>
<dbReference type="AlphaFoldDB" id="A0A6I9VW83"/>
<sequence>MLRYKNIYFVWNVVVTLFIHVLVTAHATELPSYIHPCGRKDPNYDQCVLDNINSLKSKICTGMPEFNIPPIDIIAVDKITVFDTDNLKLFWKDVKLTGFCEVSINFVRADPDKLHFNISAVLKNLRMDCLYDFDIRILLSIAHSGSSTITLDEVGLEINMDLKVATKNSEKQIYASKVNTNVNVIKFEYKINNIGNESAQVLQILNEFVNNNKQVLLNNVVSVLEKEISKKIIFTFNSITHSNYEKLFPEKA</sequence>
<dbReference type="RefSeq" id="XP_011631199.1">
    <property type="nucleotide sequence ID" value="XM_011632897.2"/>
</dbReference>
<dbReference type="KEGG" id="pbar:105423222"/>
<protein>
    <submittedName>
        <fullName evidence="3">Uncharacterized protein LOC105423222</fullName>
    </submittedName>
</protein>
<evidence type="ECO:0000313" key="2">
    <source>
        <dbReference type="Proteomes" id="UP000504615"/>
    </source>
</evidence>
<keyword evidence="2" id="KW-1185">Reference proteome</keyword>
<keyword evidence="1" id="KW-0732">Signal</keyword>
<dbReference type="Pfam" id="PF06585">
    <property type="entry name" value="JHBP"/>
    <property type="match status" value="1"/>
</dbReference>
<dbReference type="Proteomes" id="UP000504615">
    <property type="component" value="Unplaced"/>
</dbReference>
<accession>A0A6I9VW83</accession>